<evidence type="ECO:0000259" key="3">
    <source>
        <dbReference type="PROSITE" id="PS51864"/>
    </source>
</evidence>
<keyword evidence="1 2" id="KW-0378">Hydrolase</keyword>
<organism evidence="4 5">
    <name type="scientific">Periophthalmus magnuspinnatus</name>
    <dbReference type="NCBI Taxonomy" id="409849"/>
    <lineage>
        <taxon>Eukaryota</taxon>
        <taxon>Metazoa</taxon>
        <taxon>Chordata</taxon>
        <taxon>Craniata</taxon>
        <taxon>Vertebrata</taxon>
        <taxon>Euteleostomi</taxon>
        <taxon>Actinopterygii</taxon>
        <taxon>Neopterygii</taxon>
        <taxon>Teleostei</taxon>
        <taxon>Neoteleostei</taxon>
        <taxon>Acanthomorphata</taxon>
        <taxon>Gobiaria</taxon>
        <taxon>Gobiiformes</taxon>
        <taxon>Gobioidei</taxon>
        <taxon>Gobiidae</taxon>
        <taxon>Oxudercinae</taxon>
        <taxon>Periophthalmus</taxon>
    </lineage>
</organism>
<dbReference type="AlphaFoldDB" id="A0A3B4AU67"/>
<protein>
    <recommendedName>
        <fullName evidence="2">Metalloendopeptidase</fullName>
        <ecNumber evidence="2">3.4.24.-</ecNumber>
    </recommendedName>
</protein>
<dbReference type="GO" id="GO:0008270">
    <property type="term" value="F:zinc ion binding"/>
    <property type="evidence" value="ECO:0007669"/>
    <property type="project" value="UniProtKB-UniRule"/>
</dbReference>
<feature type="active site" evidence="1">
    <location>
        <position position="156"/>
    </location>
</feature>
<evidence type="ECO:0000256" key="2">
    <source>
        <dbReference type="RuleBase" id="RU361183"/>
    </source>
</evidence>
<dbReference type="GO" id="GO:0004222">
    <property type="term" value="F:metalloendopeptidase activity"/>
    <property type="evidence" value="ECO:0007669"/>
    <property type="project" value="UniProtKB-UniRule"/>
</dbReference>
<evidence type="ECO:0000313" key="4">
    <source>
        <dbReference type="Ensembl" id="ENSPMGP00000020732.1"/>
    </source>
</evidence>
<feature type="binding site" evidence="1">
    <location>
        <position position="159"/>
    </location>
    <ligand>
        <name>Zn(2+)</name>
        <dbReference type="ChEBI" id="CHEBI:29105"/>
        <note>catalytic</note>
    </ligand>
</feature>
<comment type="cofactor">
    <cofactor evidence="1 2">
        <name>Zn(2+)</name>
        <dbReference type="ChEBI" id="CHEBI:29105"/>
    </cofactor>
    <text evidence="1 2">Binds 1 zinc ion per subunit.</text>
</comment>
<accession>A0A3B4AU67</accession>
<reference evidence="4" key="1">
    <citation type="submission" date="2025-08" db="UniProtKB">
        <authorList>
            <consortium name="Ensembl"/>
        </authorList>
    </citation>
    <scope>IDENTIFICATION</scope>
</reference>
<comment type="caution">
    <text evidence="1">Lacks conserved residue(s) required for the propagation of feature annotation.</text>
</comment>
<dbReference type="GO" id="GO:0006508">
    <property type="term" value="P:proteolysis"/>
    <property type="evidence" value="ECO:0007669"/>
    <property type="project" value="UniProtKB-KW"/>
</dbReference>
<keyword evidence="1 2" id="KW-0645">Protease</keyword>
<dbReference type="SUPFAM" id="SSF55486">
    <property type="entry name" value="Metalloproteases ('zincins'), catalytic domain"/>
    <property type="match status" value="1"/>
</dbReference>
<name>A0A3B4AU67_9GOBI</name>
<proteinExistence type="predicted"/>
<dbReference type="STRING" id="409849.ENSPMGP00000020732"/>
<feature type="binding site" evidence="1">
    <location>
        <position position="165"/>
    </location>
    <ligand>
        <name>Zn(2+)</name>
        <dbReference type="ChEBI" id="CHEBI:29105"/>
        <note>catalytic</note>
    </ligand>
</feature>
<keyword evidence="1 2" id="KW-0482">Metalloprotease</keyword>
<keyword evidence="1 2" id="KW-0479">Metal-binding</keyword>
<feature type="binding site" evidence="1">
    <location>
        <position position="155"/>
    </location>
    <ligand>
        <name>Zn(2+)</name>
        <dbReference type="ChEBI" id="CHEBI:29105"/>
        <note>catalytic</note>
    </ligand>
</feature>
<dbReference type="SMART" id="SM00235">
    <property type="entry name" value="ZnMc"/>
    <property type="match status" value="1"/>
</dbReference>
<dbReference type="PRINTS" id="PR00480">
    <property type="entry name" value="ASTACIN"/>
</dbReference>
<dbReference type="InterPro" id="IPR001506">
    <property type="entry name" value="Peptidase_M12A"/>
</dbReference>
<dbReference type="PROSITE" id="PS51864">
    <property type="entry name" value="ASTACIN"/>
    <property type="match status" value="1"/>
</dbReference>
<dbReference type="EC" id="3.4.24.-" evidence="2"/>
<sequence length="252" mass="29004">LTRSVLCLFLVLVWSWFGPGFVLVQSWFGPDSLVLSLCSCAGGLGGSGSFRRSRRNADPCVRSGCKWPRSSDGRVSVPYQLDSSYSPEAQAFIQSSMETFARSTCVQFIPRTFDVYVYILCSVLRSCRSFVGRRGGAQTLELSFPNCFTIGIIQHELLHALGFHHEQSRSDRDRYITVNWDNIDTLENRENFYKVNTVNLRTRYDYNSIMHYPRSPVLEAKPYWREFGTATVMSNTDLIRVHRLYCSNWNWL</sequence>
<dbReference type="Proteomes" id="UP000261520">
    <property type="component" value="Unplaced"/>
</dbReference>
<evidence type="ECO:0000256" key="1">
    <source>
        <dbReference type="PROSITE-ProRule" id="PRU01211"/>
    </source>
</evidence>
<dbReference type="PANTHER" id="PTHR10127">
    <property type="entry name" value="DISCOIDIN, CUB, EGF, LAMININ , AND ZINC METALLOPROTEASE DOMAIN CONTAINING"/>
    <property type="match status" value="1"/>
</dbReference>
<feature type="domain" description="Peptidase M12A" evidence="3">
    <location>
        <begin position="56"/>
        <end position="247"/>
    </location>
</feature>
<dbReference type="PANTHER" id="PTHR10127:SF899">
    <property type="entry name" value="ASTACIN-LIKE METALLOENDOPEPTIDASE-RELATED"/>
    <property type="match status" value="1"/>
</dbReference>
<dbReference type="InterPro" id="IPR006026">
    <property type="entry name" value="Peptidase_Metallo"/>
</dbReference>
<keyword evidence="5" id="KW-1185">Reference proteome</keyword>
<dbReference type="Gene3D" id="3.40.390.10">
    <property type="entry name" value="Collagenase (Catalytic Domain)"/>
    <property type="match status" value="1"/>
</dbReference>
<keyword evidence="1 2" id="KW-0862">Zinc</keyword>
<evidence type="ECO:0000313" key="5">
    <source>
        <dbReference type="Proteomes" id="UP000261520"/>
    </source>
</evidence>
<reference evidence="4" key="2">
    <citation type="submission" date="2025-09" db="UniProtKB">
        <authorList>
            <consortium name="Ensembl"/>
        </authorList>
    </citation>
    <scope>IDENTIFICATION</scope>
</reference>
<dbReference type="InterPro" id="IPR024079">
    <property type="entry name" value="MetalloPept_cat_dom_sf"/>
</dbReference>
<dbReference type="Pfam" id="PF01400">
    <property type="entry name" value="Astacin"/>
    <property type="match status" value="1"/>
</dbReference>
<dbReference type="Ensembl" id="ENSPMGT00000022102.1">
    <property type="protein sequence ID" value="ENSPMGP00000020732.1"/>
    <property type="gene ID" value="ENSPMGG00000016787.1"/>
</dbReference>